<dbReference type="Pfam" id="PF10383">
    <property type="entry name" value="Clr2"/>
    <property type="match status" value="1"/>
</dbReference>
<evidence type="ECO:0000256" key="1">
    <source>
        <dbReference type="SAM" id="MobiDB-lite"/>
    </source>
</evidence>
<feature type="region of interest" description="Disordered" evidence="1">
    <location>
        <begin position="134"/>
        <end position="176"/>
    </location>
</feature>
<organism evidence="4 5">
    <name type="scientific">Arthroderma otae (strain ATCC MYA-4605 / CBS 113480)</name>
    <name type="common">Microsporum canis</name>
    <dbReference type="NCBI Taxonomy" id="554155"/>
    <lineage>
        <taxon>Eukaryota</taxon>
        <taxon>Fungi</taxon>
        <taxon>Dikarya</taxon>
        <taxon>Ascomycota</taxon>
        <taxon>Pezizomycotina</taxon>
        <taxon>Eurotiomycetes</taxon>
        <taxon>Eurotiomycetidae</taxon>
        <taxon>Onygenales</taxon>
        <taxon>Arthrodermataceae</taxon>
        <taxon>Microsporum</taxon>
    </lineage>
</organism>
<dbReference type="PANTHER" id="PTHR38046">
    <property type="entry name" value="CRYPTIC LOCI REGULATOR 2"/>
    <property type="match status" value="1"/>
</dbReference>
<dbReference type="Pfam" id="PF16761">
    <property type="entry name" value="Clr2_transil"/>
    <property type="match status" value="1"/>
</dbReference>
<dbReference type="VEuPathDB" id="FungiDB:MCYG_02419"/>
<dbReference type="InterPro" id="IPR018839">
    <property type="entry name" value="Tscrpt-silencing_Clr2_C"/>
</dbReference>
<evidence type="ECO:0008006" key="6">
    <source>
        <dbReference type="Google" id="ProtNLM"/>
    </source>
</evidence>
<dbReference type="OMA" id="AMTVMSS"/>
<feature type="compositionally biased region" description="Acidic residues" evidence="1">
    <location>
        <begin position="624"/>
        <end position="634"/>
    </location>
</feature>
<dbReference type="eggNOG" id="ENOG502SWDM">
    <property type="taxonomic scope" value="Eukaryota"/>
</dbReference>
<name>C5FFR5_ARTOC</name>
<evidence type="ECO:0000259" key="2">
    <source>
        <dbReference type="Pfam" id="PF10383"/>
    </source>
</evidence>
<dbReference type="STRING" id="554155.C5FFR5"/>
<keyword evidence="5" id="KW-1185">Reference proteome</keyword>
<dbReference type="InterPro" id="IPR031915">
    <property type="entry name" value="Clr2_N"/>
</dbReference>
<dbReference type="GO" id="GO:0031934">
    <property type="term" value="C:mating-type region heterochromatin"/>
    <property type="evidence" value="ECO:0007669"/>
    <property type="project" value="TreeGrafter"/>
</dbReference>
<evidence type="ECO:0000259" key="3">
    <source>
        <dbReference type="Pfam" id="PF16761"/>
    </source>
</evidence>
<dbReference type="GeneID" id="9223344"/>
<proteinExistence type="predicted"/>
<reference evidence="5" key="1">
    <citation type="journal article" date="2012" name="MBio">
        <title>Comparative genome analysis of Trichophyton rubrum and related dermatophytes reveals candidate genes involved in infection.</title>
        <authorList>
            <person name="Martinez D.A."/>
            <person name="Oliver B.G."/>
            <person name="Graeser Y."/>
            <person name="Goldberg J.M."/>
            <person name="Li W."/>
            <person name="Martinez-Rossi N.M."/>
            <person name="Monod M."/>
            <person name="Shelest E."/>
            <person name="Barton R.C."/>
            <person name="Birch E."/>
            <person name="Brakhage A.A."/>
            <person name="Chen Z."/>
            <person name="Gurr S.J."/>
            <person name="Heiman D."/>
            <person name="Heitman J."/>
            <person name="Kosti I."/>
            <person name="Rossi A."/>
            <person name="Saif S."/>
            <person name="Samalova M."/>
            <person name="Saunders C.W."/>
            <person name="Shea T."/>
            <person name="Summerbell R.C."/>
            <person name="Xu J."/>
            <person name="Young S."/>
            <person name="Zeng Q."/>
            <person name="Birren B.W."/>
            <person name="Cuomo C.A."/>
            <person name="White T.C."/>
        </authorList>
    </citation>
    <scope>NUCLEOTIDE SEQUENCE [LARGE SCALE GENOMIC DNA]</scope>
    <source>
        <strain evidence="5">ATCC MYA-4605 / CBS 113480</strain>
    </source>
</reference>
<gene>
    <name evidence="4" type="ORF">MCYG_02419</name>
</gene>
<dbReference type="InterPro" id="IPR038986">
    <property type="entry name" value="Clr2"/>
</dbReference>
<dbReference type="RefSeq" id="XP_002849485.1">
    <property type="nucleotide sequence ID" value="XM_002849439.1"/>
</dbReference>
<feature type="compositionally biased region" description="Polar residues" evidence="1">
    <location>
        <begin position="158"/>
        <end position="168"/>
    </location>
</feature>
<feature type="domain" description="Cryptic loci regulator 2 N-terminal" evidence="3">
    <location>
        <begin position="64"/>
        <end position="126"/>
    </location>
</feature>
<dbReference type="GO" id="GO:0033553">
    <property type="term" value="C:rDNA heterochromatin"/>
    <property type="evidence" value="ECO:0007669"/>
    <property type="project" value="TreeGrafter"/>
</dbReference>
<accession>C5FFR5</accession>
<feature type="region of interest" description="Disordered" evidence="1">
    <location>
        <begin position="609"/>
        <end position="662"/>
    </location>
</feature>
<dbReference type="Proteomes" id="UP000002035">
    <property type="component" value="Unassembled WGS sequence"/>
</dbReference>
<dbReference type="HOGENOM" id="CLU_012433_1_0_1"/>
<dbReference type="AlphaFoldDB" id="C5FFR5"/>
<evidence type="ECO:0000313" key="4">
    <source>
        <dbReference type="EMBL" id="EEQ29600.1"/>
    </source>
</evidence>
<dbReference type="OrthoDB" id="438224at2759"/>
<evidence type="ECO:0000313" key="5">
    <source>
        <dbReference type="Proteomes" id="UP000002035"/>
    </source>
</evidence>
<dbReference type="GO" id="GO:0070824">
    <property type="term" value="C:SHREC complex"/>
    <property type="evidence" value="ECO:0007669"/>
    <property type="project" value="InterPro"/>
</dbReference>
<sequence>MEPEEYAVDSKGRVVVPINSFSDGDPQIWPHHSNCTEVDATLYLEKLGTQWMKSRGKFQQDKTYILDQLPEGYIYYARPRQSQPTITDKFLWGHPSGKYYFSPNRFWPHFIYLMNGGSEACQCEHCSPVRKAAKPGKLSASMSQKRPGRPAGKPRNALDNQIGSTQPRASRPKRMRRKKFLVEDAEGNQDVFKELVYYLHVEGTQDTPILENSNMEWKAERELLHNHLTRVRIPKWYAGVVTQVPEEPLTLHNAIIETNNGYALNMSGYRIELFPDPNSSDKSMSNQYKYVPLSRIRPFSFWAVYLQGVRSEDFHPSITHALTIMSSFSMVDKYHFKGTWPDASVYCEGIYLGSELLIRGDGVRLMPHDQNGNYDPKGKATEILVIDKILFKLMGCDADLKSPLLCENTTARLSGKVYTLDPKLAYDPNKPMTDFEVTESFECTGMREYGSWYPLCEPNATVEVSLSQVIGRCLESEYMDIMFQDLSLGIDLDSVRGGRLYAQERDERIAPGKDWFCGDNRLEQLALESLNGIEHSRYDDSRDPKMCRAIMNIINGEAVDADHRDAKIVRQLGRAHEGLIGSRSGNTRFDSAGKHSSMVLTALGGGTISSYSNATPIETPAGDTVDESGEDEIEGSPRKIQLLSDSEEDPISQPLPKRQRQL</sequence>
<dbReference type="PANTHER" id="PTHR38046:SF1">
    <property type="entry name" value="CRYPTIC LOCI REGULATOR 2"/>
    <property type="match status" value="1"/>
</dbReference>
<dbReference type="EMBL" id="DS995702">
    <property type="protein sequence ID" value="EEQ29600.1"/>
    <property type="molecule type" value="Genomic_DNA"/>
</dbReference>
<feature type="domain" description="Cryptic loci regulator 2 C-terminal" evidence="2">
    <location>
        <begin position="346"/>
        <end position="474"/>
    </location>
</feature>
<dbReference type="GO" id="GO:0030466">
    <property type="term" value="P:silent mating-type cassette heterochromatin formation"/>
    <property type="evidence" value="ECO:0007669"/>
    <property type="project" value="TreeGrafter"/>
</dbReference>
<protein>
    <recommendedName>
        <fullName evidence="6">Cryptic loci regulator 2 N-terminal domain-containing protein</fullName>
    </recommendedName>
</protein>